<dbReference type="RefSeq" id="WP_115981461.1">
    <property type="nucleotide sequence ID" value="NZ_JAVDQS010000001.1"/>
</dbReference>
<evidence type="ECO:0000313" key="1">
    <source>
        <dbReference type="EMBL" id="MDR6403202.1"/>
    </source>
</evidence>
<dbReference type="InterPro" id="IPR032342">
    <property type="entry name" value="DUF4861"/>
</dbReference>
<gene>
    <name evidence="1" type="ORF">J2781_000106</name>
</gene>
<keyword evidence="2" id="KW-1185">Reference proteome</keyword>
<protein>
    <recommendedName>
        <fullName evidence="3">DUF4861 domain-containing protein</fullName>
    </recommendedName>
</protein>
<dbReference type="EMBL" id="JAVDQS010000001">
    <property type="protein sequence ID" value="MDR6403202.1"/>
    <property type="molecule type" value="Genomic_DNA"/>
</dbReference>
<dbReference type="SUPFAM" id="SSF74650">
    <property type="entry name" value="Galactose mutarotase-like"/>
    <property type="match status" value="1"/>
</dbReference>
<reference evidence="1 2" key="1">
    <citation type="submission" date="2023-07" db="EMBL/GenBank/DDBJ databases">
        <title>Sorghum-associated microbial communities from plants grown in Nebraska, USA.</title>
        <authorList>
            <person name="Schachtman D."/>
        </authorList>
    </citation>
    <scope>NUCLEOTIDE SEQUENCE [LARGE SCALE GENOMIC DNA]</scope>
    <source>
        <strain evidence="1 2">DS1709</strain>
    </source>
</reference>
<name>A0ABU1L912_9FLAO</name>
<comment type="caution">
    <text evidence="1">The sequence shown here is derived from an EMBL/GenBank/DDBJ whole genome shotgun (WGS) entry which is preliminary data.</text>
</comment>
<dbReference type="Pfam" id="PF16153">
    <property type="entry name" value="DUF4861"/>
    <property type="match status" value="1"/>
</dbReference>
<dbReference type="Proteomes" id="UP001184853">
    <property type="component" value="Unassembled WGS sequence"/>
</dbReference>
<organism evidence="1 2">
    <name type="scientific">Chryseobacterium geocarposphaerae</name>
    <dbReference type="NCBI Taxonomy" id="1416776"/>
    <lineage>
        <taxon>Bacteria</taxon>
        <taxon>Pseudomonadati</taxon>
        <taxon>Bacteroidota</taxon>
        <taxon>Flavobacteriia</taxon>
        <taxon>Flavobacteriales</taxon>
        <taxon>Weeksellaceae</taxon>
        <taxon>Chryseobacterium group</taxon>
        <taxon>Chryseobacterium</taxon>
    </lineage>
</organism>
<accession>A0ABU1L912</accession>
<dbReference type="InterPro" id="IPR011013">
    <property type="entry name" value="Gal_mutarotase_sf_dom"/>
</dbReference>
<evidence type="ECO:0000313" key="2">
    <source>
        <dbReference type="Proteomes" id="UP001184853"/>
    </source>
</evidence>
<sequence>MFRAKFLISGFICAIVCTGSFLKAQNSIQVKNTLNFSRNEIVSIPVSQLASFLKVNKEADLRIKDNSNNILPIQWIDYEGDGKNDELLFQANIEAKKVNTYTIISDSKAPVPETEISTYSRLVPERVDDYAWENDKIAFRMYGPKGQKEALEGVKGSTLSSGVDIWLKRTDKPVINKWYKGYLTDPLYYHKDTRGEGYDPYHVGNSRGTGGIGIWVNEKLQVSQNFVSSKTIAEGPLRTVFELTYNPWSDFGVKETKRISLDLGSNFSKFESNFQAEKPVPNYTIGITLHKNEGEAKLNDKNGYYLHWEKIDDAFVGEGVVVDPKIVEKSIAYKSETPDQSNLLIVTKPQNKLTYYAGFAWQKSGQIQTQKDWETVLQKQSQIVANPLIIKVK</sequence>
<proteinExistence type="predicted"/>
<evidence type="ECO:0008006" key="3">
    <source>
        <dbReference type="Google" id="ProtNLM"/>
    </source>
</evidence>